<dbReference type="Proteomes" id="UP000490922">
    <property type="component" value="Unassembled WGS sequence"/>
</dbReference>
<evidence type="ECO:0000313" key="1">
    <source>
        <dbReference type="EMBL" id="KAB1156324.1"/>
    </source>
</evidence>
<dbReference type="OrthoDB" id="1428424at2"/>
<keyword evidence="2" id="KW-1185">Reference proteome</keyword>
<evidence type="ECO:0008006" key="3">
    <source>
        <dbReference type="Google" id="ProtNLM"/>
    </source>
</evidence>
<proteinExistence type="predicted"/>
<gene>
    <name evidence="1" type="ORF">F6464_09040</name>
</gene>
<evidence type="ECO:0000313" key="2">
    <source>
        <dbReference type="Proteomes" id="UP000490922"/>
    </source>
</evidence>
<protein>
    <recommendedName>
        <fullName evidence="3">Uracil-DNA glycosylase</fullName>
    </recommendedName>
</protein>
<dbReference type="EMBL" id="WAEM01000003">
    <property type="protein sequence ID" value="KAB1156324.1"/>
    <property type="molecule type" value="Genomic_DNA"/>
</dbReference>
<dbReference type="AlphaFoldDB" id="A0A7J5AFH7"/>
<accession>A0A7J5AFH7</accession>
<comment type="caution">
    <text evidence="1">The sequence shown here is derived from an EMBL/GenBank/DDBJ whole genome shotgun (WGS) entry which is preliminary data.</text>
</comment>
<organism evidence="1 2">
    <name type="scientific">Flavobacterium luteum</name>
    <dbReference type="NCBI Taxonomy" id="2026654"/>
    <lineage>
        <taxon>Bacteria</taxon>
        <taxon>Pseudomonadati</taxon>
        <taxon>Bacteroidota</taxon>
        <taxon>Flavobacteriia</taxon>
        <taxon>Flavobacteriales</taxon>
        <taxon>Flavobacteriaceae</taxon>
        <taxon>Flavobacterium</taxon>
    </lineage>
</organism>
<name>A0A7J5AFH7_9FLAO</name>
<reference evidence="1 2" key="1">
    <citation type="submission" date="2019-09" db="EMBL/GenBank/DDBJ databases">
        <title>Flavobacterium sp. nov., isolated from glacier ice.</title>
        <authorList>
            <person name="Liu Q."/>
        </authorList>
    </citation>
    <scope>NUCLEOTIDE SEQUENCE [LARGE SCALE GENOMIC DNA]</scope>
    <source>
        <strain evidence="1 2">NBRC 112527</strain>
    </source>
</reference>
<dbReference type="RefSeq" id="WP_151107476.1">
    <property type="nucleotide sequence ID" value="NZ_WAEM01000003.1"/>
</dbReference>
<sequence>MKPENFDFEYKKLIDEMIIRMNKPEENRYVIPDGVMIPDIYFKKDIRLAWMLKEPYDEEDGTGGGWSYFDMFKGNDLYLEQFNRSHKPTWHPMIYISYSVHNNFVKWKEMNFIRDAHEMCDVVRNVAFINSQKLPSKNVTRTDFSDLYESIEKHSDLLIRQIDLLNPNVYIFGNTFHLYSSLLNLEKFEIKIQGSVGYIIDNEKLYISAYHPAQTSIKRDLYVDDIITTIEKWKKNQLS</sequence>